<evidence type="ECO:0000313" key="8">
    <source>
        <dbReference type="Proteomes" id="UP000256405"/>
    </source>
</evidence>
<evidence type="ECO:0000256" key="1">
    <source>
        <dbReference type="ARBA" id="ARBA00022553"/>
    </source>
</evidence>
<dbReference type="InterPro" id="IPR008201">
    <property type="entry name" value="HepT-like"/>
</dbReference>
<gene>
    <name evidence="7" type="ORF">C8N25_10547</name>
</gene>
<reference evidence="7 8" key="1">
    <citation type="submission" date="2018-08" db="EMBL/GenBank/DDBJ databases">
        <title>Genomic Encyclopedia of Archaeal and Bacterial Type Strains, Phase II (KMG-II): from individual species to whole genera.</title>
        <authorList>
            <person name="Goeker M."/>
        </authorList>
    </citation>
    <scope>NUCLEOTIDE SEQUENCE [LARGE SCALE GENOMIC DNA]</scope>
    <source>
        <strain evidence="7 8">DSM 15986</strain>
    </source>
</reference>
<dbReference type="Pfam" id="PF01934">
    <property type="entry name" value="HepT-like"/>
    <property type="match status" value="1"/>
</dbReference>
<comment type="similarity">
    <text evidence="6">Belongs to the HepT RNase toxin family.</text>
</comment>
<dbReference type="PANTHER" id="PTHR34139">
    <property type="entry name" value="UPF0331 PROTEIN MJ0127"/>
    <property type="match status" value="1"/>
</dbReference>
<dbReference type="RefSeq" id="WP_086539656.1">
    <property type="nucleotide sequence ID" value="NZ_MSSW01000002.1"/>
</dbReference>
<evidence type="ECO:0000256" key="2">
    <source>
        <dbReference type="ARBA" id="ARBA00022649"/>
    </source>
</evidence>
<dbReference type="OrthoDB" id="955324at2"/>
<keyword evidence="1" id="KW-0597">Phosphoprotein</keyword>
<evidence type="ECO:0000256" key="4">
    <source>
        <dbReference type="ARBA" id="ARBA00022741"/>
    </source>
</evidence>
<dbReference type="AlphaFoldDB" id="A0A3E0E0T6"/>
<dbReference type="Proteomes" id="UP000256405">
    <property type="component" value="Unassembled WGS sequence"/>
</dbReference>
<dbReference type="InterPro" id="IPR037038">
    <property type="entry name" value="HepT-like_sf"/>
</dbReference>
<dbReference type="InterPro" id="IPR051813">
    <property type="entry name" value="HepT_RNase_toxin"/>
</dbReference>
<evidence type="ECO:0000313" key="7">
    <source>
        <dbReference type="EMBL" id="REG90939.1"/>
    </source>
</evidence>
<keyword evidence="2" id="KW-1277">Toxin-antitoxin system</keyword>
<keyword evidence="4" id="KW-0547">Nucleotide-binding</keyword>
<accession>A0A3E0E0T6</accession>
<dbReference type="EMBL" id="QUNF01000005">
    <property type="protein sequence ID" value="REG90939.1"/>
    <property type="molecule type" value="Genomic_DNA"/>
</dbReference>
<dbReference type="PANTHER" id="PTHR34139:SF1">
    <property type="entry name" value="RNASE MJ1380-RELATED"/>
    <property type="match status" value="1"/>
</dbReference>
<keyword evidence="3" id="KW-0540">Nuclease</keyword>
<dbReference type="GO" id="GO:0110001">
    <property type="term" value="C:toxin-antitoxin complex"/>
    <property type="evidence" value="ECO:0007669"/>
    <property type="project" value="InterPro"/>
</dbReference>
<protein>
    <submittedName>
        <fullName evidence="7">Uncharacterized protein with HEPN domain</fullName>
    </submittedName>
</protein>
<dbReference type="GO" id="GO:0016787">
    <property type="term" value="F:hydrolase activity"/>
    <property type="evidence" value="ECO:0007669"/>
    <property type="project" value="UniProtKB-KW"/>
</dbReference>
<dbReference type="GO" id="GO:0004540">
    <property type="term" value="F:RNA nuclease activity"/>
    <property type="evidence" value="ECO:0007669"/>
    <property type="project" value="InterPro"/>
</dbReference>
<comment type="caution">
    <text evidence="7">The sequence shown here is derived from an EMBL/GenBank/DDBJ whole genome shotgun (WGS) entry which is preliminary data.</text>
</comment>
<evidence type="ECO:0000256" key="5">
    <source>
        <dbReference type="ARBA" id="ARBA00022801"/>
    </source>
</evidence>
<evidence type="ECO:0000256" key="3">
    <source>
        <dbReference type="ARBA" id="ARBA00022722"/>
    </source>
</evidence>
<proteinExistence type="inferred from homology"/>
<evidence type="ECO:0000256" key="6">
    <source>
        <dbReference type="ARBA" id="ARBA00024207"/>
    </source>
</evidence>
<name>A0A3E0E0T6_9BACT</name>
<sequence length="112" mass="13013">MNAKALKYILDLESILGEIDEIKLRVENNFIIYQKDFIVKRAVEHDLEIIGEAVKKLTEQDPNTKLSSIRKIIGLRNMISHAYDSVEDELILAIIQKDIPIRQKEIKKLKNQ</sequence>
<keyword evidence="5" id="KW-0378">Hydrolase</keyword>
<dbReference type="GO" id="GO:0000166">
    <property type="term" value="F:nucleotide binding"/>
    <property type="evidence" value="ECO:0007669"/>
    <property type="project" value="UniProtKB-KW"/>
</dbReference>
<keyword evidence="8" id="KW-1185">Reference proteome</keyword>
<organism evidence="7 8">
    <name type="scientific">Algoriphagus antarcticus</name>
    <dbReference type="NCBI Taxonomy" id="238540"/>
    <lineage>
        <taxon>Bacteria</taxon>
        <taxon>Pseudomonadati</taxon>
        <taxon>Bacteroidota</taxon>
        <taxon>Cytophagia</taxon>
        <taxon>Cytophagales</taxon>
        <taxon>Cyclobacteriaceae</taxon>
        <taxon>Algoriphagus</taxon>
    </lineage>
</organism>
<dbReference type="Gene3D" id="1.20.120.580">
    <property type="entry name" value="bsu32300-like"/>
    <property type="match status" value="1"/>
</dbReference>